<proteinExistence type="predicted"/>
<feature type="region of interest" description="Disordered" evidence="1">
    <location>
        <begin position="40"/>
        <end position="63"/>
    </location>
</feature>
<keyword evidence="3" id="KW-1185">Reference proteome</keyword>
<reference evidence="2 3" key="1">
    <citation type="submission" date="2019-07" db="EMBL/GenBank/DDBJ databases">
        <title>De Novo Assembly of kiwifruit Actinidia rufa.</title>
        <authorList>
            <person name="Sugita-Konishi S."/>
            <person name="Sato K."/>
            <person name="Mori E."/>
            <person name="Abe Y."/>
            <person name="Kisaki G."/>
            <person name="Hamano K."/>
            <person name="Suezawa K."/>
            <person name="Otani M."/>
            <person name="Fukuda T."/>
            <person name="Manabe T."/>
            <person name="Gomi K."/>
            <person name="Tabuchi M."/>
            <person name="Akimitsu K."/>
            <person name="Kataoka I."/>
        </authorList>
    </citation>
    <scope>NUCLEOTIDE SEQUENCE [LARGE SCALE GENOMIC DNA]</scope>
    <source>
        <strain evidence="3">cv. Fuchu</strain>
    </source>
</reference>
<evidence type="ECO:0000313" key="2">
    <source>
        <dbReference type="EMBL" id="GFZ00826.1"/>
    </source>
</evidence>
<dbReference type="Proteomes" id="UP000585474">
    <property type="component" value="Unassembled WGS sequence"/>
</dbReference>
<dbReference type="AlphaFoldDB" id="A0A7J0FQ33"/>
<comment type="caution">
    <text evidence="2">The sequence shown here is derived from an EMBL/GenBank/DDBJ whole genome shotgun (WGS) entry which is preliminary data.</text>
</comment>
<evidence type="ECO:0000256" key="1">
    <source>
        <dbReference type="SAM" id="MobiDB-lite"/>
    </source>
</evidence>
<organism evidence="2 3">
    <name type="scientific">Actinidia rufa</name>
    <dbReference type="NCBI Taxonomy" id="165716"/>
    <lineage>
        <taxon>Eukaryota</taxon>
        <taxon>Viridiplantae</taxon>
        <taxon>Streptophyta</taxon>
        <taxon>Embryophyta</taxon>
        <taxon>Tracheophyta</taxon>
        <taxon>Spermatophyta</taxon>
        <taxon>Magnoliopsida</taxon>
        <taxon>eudicotyledons</taxon>
        <taxon>Gunneridae</taxon>
        <taxon>Pentapetalae</taxon>
        <taxon>asterids</taxon>
        <taxon>Ericales</taxon>
        <taxon>Actinidiaceae</taxon>
        <taxon>Actinidia</taxon>
    </lineage>
</organism>
<sequence>MDVEENIDAQIPQIQWKEQDVKDEEEHVYEDVHKGIHDKVHEEEEYHTHRAYPSQERTSSHEGPLAWDLDLQESLVEIKLGDSYAKLYEQQVDFDQKYTNRMARMETQLEGIWMHVDPHLPPPSSCPYYRRPPY</sequence>
<name>A0A7J0FQ33_9ERIC</name>
<dbReference type="EMBL" id="BJWL01000014">
    <property type="protein sequence ID" value="GFZ00826.1"/>
    <property type="molecule type" value="Genomic_DNA"/>
</dbReference>
<protein>
    <submittedName>
        <fullName evidence="2">Uncharacterized protein</fullName>
    </submittedName>
</protein>
<evidence type="ECO:0000313" key="3">
    <source>
        <dbReference type="Proteomes" id="UP000585474"/>
    </source>
</evidence>
<accession>A0A7J0FQ33</accession>
<gene>
    <name evidence="2" type="ORF">Acr_14g0004610</name>
</gene>